<gene>
    <name evidence="2" type="ORF">SAE01_01960</name>
</gene>
<feature type="chain" id="PRO_5022088991" evidence="1">
    <location>
        <begin position="30"/>
        <end position="129"/>
    </location>
</feature>
<sequence length="129" mass="14058">MTSLYAYFRNSFLLVAFFLLTSLCLTASAQNTTPQSRIAVVANETKTNIWISDFPKKTSIVIFDNDDNLLSIVSTNDFGAAYVSLPTSIKTTVIVKTLDGEVKASNQPVIKKQEEQTAVSATNKDASKA</sequence>
<comment type="caution">
    <text evidence="2">The sequence shown here is derived from an EMBL/GenBank/DDBJ whole genome shotgun (WGS) entry which is preliminary data.</text>
</comment>
<name>A0A512B6W2_9BACT</name>
<evidence type="ECO:0000256" key="1">
    <source>
        <dbReference type="SAM" id="SignalP"/>
    </source>
</evidence>
<keyword evidence="1" id="KW-0732">Signal</keyword>
<protein>
    <submittedName>
        <fullName evidence="2">Uncharacterized protein</fullName>
    </submittedName>
</protein>
<accession>A0A512B6W2</accession>
<evidence type="ECO:0000313" key="2">
    <source>
        <dbReference type="EMBL" id="GEO07700.1"/>
    </source>
</evidence>
<feature type="signal peptide" evidence="1">
    <location>
        <begin position="1"/>
        <end position="29"/>
    </location>
</feature>
<dbReference type="Proteomes" id="UP000321513">
    <property type="component" value="Unassembled WGS sequence"/>
</dbReference>
<dbReference type="AlphaFoldDB" id="A0A512B6W2"/>
<dbReference type="RefSeq" id="WP_147201662.1">
    <property type="nucleotide sequence ID" value="NZ_BJYT01000001.1"/>
</dbReference>
<evidence type="ECO:0000313" key="3">
    <source>
        <dbReference type="Proteomes" id="UP000321513"/>
    </source>
</evidence>
<proteinExistence type="predicted"/>
<organism evidence="2 3">
    <name type="scientific">Segetibacter aerophilus</name>
    <dbReference type="NCBI Taxonomy" id="670293"/>
    <lineage>
        <taxon>Bacteria</taxon>
        <taxon>Pseudomonadati</taxon>
        <taxon>Bacteroidota</taxon>
        <taxon>Chitinophagia</taxon>
        <taxon>Chitinophagales</taxon>
        <taxon>Chitinophagaceae</taxon>
        <taxon>Segetibacter</taxon>
    </lineage>
</organism>
<dbReference type="EMBL" id="BJYT01000001">
    <property type="protein sequence ID" value="GEO07700.1"/>
    <property type="molecule type" value="Genomic_DNA"/>
</dbReference>
<reference evidence="2 3" key="1">
    <citation type="submission" date="2019-07" db="EMBL/GenBank/DDBJ databases">
        <title>Whole genome shotgun sequence of Segetibacter aerophilus NBRC 106135.</title>
        <authorList>
            <person name="Hosoyama A."/>
            <person name="Uohara A."/>
            <person name="Ohji S."/>
            <person name="Ichikawa N."/>
        </authorList>
    </citation>
    <scope>NUCLEOTIDE SEQUENCE [LARGE SCALE GENOMIC DNA]</scope>
    <source>
        <strain evidence="2 3">NBRC 106135</strain>
    </source>
</reference>
<keyword evidence="3" id="KW-1185">Reference proteome</keyword>